<dbReference type="EMBL" id="CAQQ02150309">
    <property type="status" value="NOT_ANNOTATED_CDS"/>
    <property type="molecule type" value="Genomic_DNA"/>
</dbReference>
<evidence type="ECO:0000313" key="1">
    <source>
        <dbReference type="EnsemblMetazoa" id="MESCA002582-PA"/>
    </source>
</evidence>
<dbReference type="EnsemblMetazoa" id="MESCA002582-RA">
    <property type="protein sequence ID" value="MESCA002582-PA"/>
    <property type="gene ID" value="MESCA002582"/>
</dbReference>
<reference evidence="1" key="2">
    <citation type="submission" date="2015-06" db="UniProtKB">
        <authorList>
            <consortium name="EnsemblMetazoa"/>
        </authorList>
    </citation>
    <scope>IDENTIFICATION</scope>
</reference>
<dbReference type="HOGENOM" id="CLU_2309197_0_0_1"/>
<evidence type="ECO:0000313" key="2">
    <source>
        <dbReference type="Proteomes" id="UP000015102"/>
    </source>
</evidence>
<dbReference type="EMBL" id="CAQQ02150308">
    <property type="status" value="NOT_ANNOTATED_CDS"/>
    <property type="molecule type" value="Genomic_DNA"/>
</dbReference>
<dbReference type="Proteomes" id="UP000015102">
    <property type="component" value="Unassembled WGS sequence"/>
</dbReference>
<dbReference type="AlphaFoldDB" id="T1GGQ6"/>
<protein>
    <submittedName>
        <fullName evidence="1">Uncharacterized protein</fullName>
    </submittedName>
</protein>
<name>T1GGQ6_MEGSC</name>
<reference evidence="2" key="1">
    <citation type="submission" date="2013-02" db="EMBL/GenBank/DDBJ databases">
        <authorList>
            <person name="Hughes D."/>
        </authorList>
    </citation>
    <scope>NUCLEOTIDE SEQUENCE</scope>
    <source>
        <strain>Durham</strain>
        <strain evidence="2">NC isolate 2 -- Noor lab</strain>
    </source>
</reference>
<dbReference type="EMBL" id="CAQQ02150310">
    <property type="status" value="NOT_ANNOTATED_CDS"/>
    <property type="molecule type" value="Genomic_DNA"/>
</dbReference>
<accession>T1GGQ6</accession>
<dbReference type="STRING" id="36166.T1GGQ6"/>
<keyword evidence="2" id="KW-1185">Reference proteome</keyword>
<proteinExistence type="predicted"/>
<organism evidence="1 2">
    <name type="scientific">Megaselia scalaris</name>
    <name type="common">Humpbacked fly</name>
    <name type="synonym">Phora scalaris</name>
    <dbReference type="NCBI Taxonomy" id="36166"/>
    <lineage>
        <taxon>Eukaryota</taxon>
        <taxon>Metazoa</taxon>
        <taxon>Ecdysozoa</taxon>
        <taxon>Arthropoda</taxon>
        <taxon>Hexapoda</taxon>
        <taxon>Insecta</taxon>
        <taxon>Pterygota</taxon>
        <taxon>Neoptera</taxon>
        <taxon>Endopterygota</taxon>
        <taxon>Diptera</taxon>
        <taxon>Brachycera</taxon>
        <taxon>Muscomorpha</taxon>
        <taxon>Platypezoidea</taxon>
        <taxon>Phoridae</taxon>
        <taxon>Megaseliini</taxon>
        <taxon>Megaselia</taxon>
    </lineage>
</organism>
<sequence length="100" mass="11669">MYVQGKAILFTTDIPNEKMECGKIEGVFATTDFGVDGIYLLYIINTLKQSNERINTNLVQRRKIGKTKKNLGVWSQCQHIHVLWWEQFRVLGGGQRHWCR</sequence>